<gene>
    <name evidence="3" type="ORF">HaLaN_29948</name>
</gene>
<feature type="compositionally biased region" description="Pro residues" evidence="1">
    <location>
        <begin position="152"/>
        <end position="161"/>
    </location>
</feature>
<proteinExistence type="predicted"/>
<feature type="region of interest" description="Disordered" evidence="1">
    <location>
        <begin position="36"/>
        <end position="56"/>
    </location>
</feature>
<keyword evidence="2" id="KW-0732">Signal</keyword>
<dbReference type="Proteomes" id="UP000485058">
    <property type="component" value="Unassembled WGS sequence"/>
</dbReference>
<feature type="chain" id="PRO_5025500409" evidence="2">
    <location>
        <begin position="39"/>
        <end position="171"/>
    </location>
</feature>
<evidence type="ECO:0000313" key="4">
    <source>
        <dbReference type="Proteomes" id="UP000485058"/>
    </source>
</evidence>
<accession>A0A6A0AG30</accession>
<feature type="region of interest" description="Disordered" evidence="1">
    <location>
        <begin position="135"/>
        <end position="171"/>
    </location>
</feature>
<feature type="compositionally biased region" description="Pro residues" evidence="1">
    <location>
        <begin position="39"/>
        <end position="48"/>
    </location>
</feature>
<evidence type="ECO:0000256" key="1">
    <source>
        <dbReference type="SAM" id="MobiDB-lite"/>
    </source>
</evidence>
<name>A0A6A0AG30_HAELA</name>
<comment type="caution">
    <text evidence="3">The sequence shown here is derived from an EMBL/GenBank/DDBJ whole genome shotgun (WGS) entry which is preliminary data.</text>
</comment>
<organism evidence="3 4">
    <name type="scientific">Haematococcus lacustris</name>
    <name type="common">Green alga</name>
    <name type="synonym">Haematococcus pluvialis</name>
    <dbReference type="NCBI Taxonomy" id="44745"/>
    <lineage>
        <taxon>Eukaryota</taxon>
        <taxon>Viridiplantae</taxon>
        <taxon>Chlorophyta</taxon>
        <taxon>core chlorophytes</taxon>
        <taxon>Chlorophyceae</taxon>
        <taxon>CS clade</taxon>
        <taxon>Chlamydomonadales</taxon>
        <taxon>Haematococcaceae</taxon>
        <taxon>Haematococcus</taxon>
    </lineage>
</organism>
<dbReference type="AlphaFoldDB" id="A0A6A0AG30"/>
<sequence length="171" mass="17570">MAMNGSCSRSLAAHWSLTRALVFGIASVLLLHVTSSTAQPPPPSPPSASPTSSQLTATFQTSSCPLGQDPFLLQTSSHASAVMAPQAAPTTLMCPLAVQSTRPGHLQGMLRPLPVPVPPAPVWLGLCEQLWSGPGCPDDRAASQQGAAVLRPVPPDQPQPDVPCAGEGGEL</sequence>
<reference evidence="3 4" key="1">
    <citation type="submission" date="2020-02" db="EMBL/GenBank/DDBJ databases">
        <title>Draft genome sequence of Haematococcus lacustris strain NIES-144.</title>
        <authorList>
            <person name="Morimoto D."/>
            <person name="Nakagawa S."/>
            <person name="Yoshida T."/>
            <person name="Sawayama S."/>
        </authorList>
    </citation>
    <scope>NUCLEOTIDE SEQUENCE [LARGE SCALE GENOMIC DNA]</scope>
    <source>
        <strain evidence="3 4">NIES-144</strain>
    </source>
</reference>
<evidence type="ECO:0000313" key="3">
    <source>
        <dbReference type="EMBL" id="GFH31004.1"/>
    </source>
</evidence>
<evidence type="ECO:0000256" key="2">
    <source>
        <dbReference type="SAM" id="SignalP"/>
    </source>
</evidence>
<protein>
    <submittedName>
        <fullName evidence="3">Uncharacterized protein</fullName>
    </submittedName>
</protein>
<feature type="signal peptide" evidence="2">
    <location>
        <begin position="1"/>
        <end position="38"/>
    </location>
</feature>
<keyword evidence="4" id="KW-1185">Reference proteome</keyword>
<dbReference type="EMBL" id="BLLF01005283">
    <property type="protein sequence ID" value="GFH31004.1"/>
    <property type="molecule type" value="Genomic_DNA"/>
</dbReference>